<dbReference type="EMBL" id="CP033150">
    <property type="protein sequence ID" value="AYO43129.1"/>
    <property type="molecule type" value="Genomic_DNA"/>
</dbReference>
<keyword evidence="4" id="KW-1185">Reference proteome</keyword>
<dbReference type="InterPro" id="IPR040009">
    <property type="entry name" value="Mtf2/C5D6.12-like"/>
</dbReference>
<protein>
    <recommendedName>
        <fullName evidence="2">Mtf2-like C-terminal domain-containing protein</fullName>
    </recommendedName>
</protein>
<organism evidence="3 4">
    <name type="scientific">Malassezia restricta (strain ATCC 96810 / NBRC 103918 / CBS 7877)</name>
    <name type="common">Seborrheic dermatitis infection agent</name>
    <dbReference type="NCBI Taxonomy" id="425264"/>
    <lineage>
        <taxon>Eukaryota</taxon>
        <taxon>Fungi</taxon>
        <taxon>Dikarya</taxon>
        <taxon>Basidiomycota</taxon>
        <taxon>Ustilaginomycotina</taxon>
        <taxon>Malasseziomycetes</taxon>
        <taxon>Malasseziales</taxon>
        <taxon>Malasseziaceae</taxon>
        <taxon>Malassezia</taxon>
    </lineage>
</organism>
<dbReference type="PANTHER" id="PTHR39468:SF1">
    <property type="entry name" value="MTF2-LIKE C-TERMINAL DOMAIN-CONTAINING PROTEIN"/>
    <property type="match status" value="1"/>
</dbReference>
<dbReference type="AlphaFoldDB" id="A0A3G2S763"/>
<gene>
    <name evidence="3" type="ORF">DNF11_2179</name>
</gene>
<dbReference type="Proteomes" id="UP000269793">
    <property type="component" value="Chromosome III"/>
</dbReference>
<feature type="region of interest" description="Disordered" evidence="1">
    <location>
        <begin position="59"/>
        <end position="78"/>
    </location>
</feature>
<evidence type="ECO:0000313" key="4">
    <source>
        <dbReference type="Proteomes" id="UP000269793"/>
    </source>
</evidence>
<feature type="compositionally biased region" description="Basic residues" evidence="1">
    <location>
        <begin position="330"/>
        <end position="351"/>
    </location>
</feature>
<name>A0A3G2S763_MALR7</name>
<sequence>MRWPSLVCRTARSRAWIRSYTQSAWDELLADTNSSTHGSSLNQDTPTNSVLRDILYAQERPNSPSLRQRRRHYDTSALTPSESAQFRRIFELLGQETDHTPAPDPALDAFAQRNALRPKKLTARGGGVGTRFEASMEGLAAQIPVEELDRGVDHIWEALQTKNTVVETWQWAEKHVWAQDAAYGAHTAFFAPALHMLLLTLRDKYRAPHTALAVMDRTRKNGAHAYVLGCTSSLFAEMIRTQWLCLGDAQGVLATAREARSAGVLTDSSAKKTERDDASLHTQMERVRDQLRAHVMNGAQARVRNPDGTLAMQADDHDALQMAAELGRIMGRKSLRPKPATKPKVPRKSKTPKSTVTLTDRGTSPY</sequence>
<dbReference type="PANTHER" id="PTHR39468">
    <property type="entry name" value="CHROMOSOME 7, WHOLE GENOME SHOTGUN SEQUENCE"/>
    <property type="match status" value="1"/>
</dbReference>
<reference evidence="3 4" key="1">
    <citation type="submission" date="2018-10" db="EMBL/GenBank/DDBJ databases">
        <title>Complete genome sequence of Malassezia restricta CBS 7877.</title>
        <authorList>
            <person name="Morand S.C."/>
            <person name="Bertignac M."/>
            <person name="Iltis A."/>
            <person name="Kolder I."/>
            <person name="Pirovano W."/>
            <person name="Jourdain R."/>
            <person name="Clavaud C."/>
        </authorList>
    </citation>
    <scope>NUCLEOTIDE SEQUENCE [LARGE SCALE GENOMIC DNA]</scope>
    <source>
        <strain evidence="3 4">CBS 7877</strain>
    </source>
</reference>
<dbReference type="VEuPathDB" id="FungiDB:DNF11_2179"/>
<dbReference type="GO" id="GO:0005739">
    <property type="term" value="C:mitochondrion"/>
    <property type="evidence" value="ECO:0007669"/>
    <property type="project" value="InterPro"/>
</dbReference>
<dbReference type="Pfam" id="PF19189">
    <property type="entry name" value="Mtf2"/>
    <property type="match status" value="1"/>
</dbReference>
<evidence type="ECO:0000256" key="1">
    <source>
        <dbReference type="SAM" id="MobiDB-lite"/>
    </source>
</evidence>
<dbReference type="STRING" id="425264.A0A3G2S763"/>
<proteinExistence type="predicted"/>
<dbReference type="InterPro" id="IPR043837">
    <property type="entry name" value="Mtf2-like_C"/>
</dbReference>
<accession>A0A3G2S763</accession>
<evidence type="ECO:0000259" key="2">
    <source>
        <dbReference type="Pfam" id="PF19189"/>
    </source>
</evidence>
<dbReference type="OrthoDB" id="2444174at2759"/>
<feature type="domain" description="Mtf2-like C-terminal" evidence="2">
    <location>
        <begin position="193"/>
        <end position="270"/>
    </location>
</feature>
<evidence type="ECO:0000313" key="3">
    <source>
        <dbReference type="EMBL" id="AYO43129.1"/>
    </source>
</evidence>
<feature type="region of interest" description="Disordered" evidence="1">
    <location>
        <begin position="330"/>
        <end position="366"/>
    </location>
</feature>
<feature type="compositionally biased region" description="Polar residues" evidence="1">
    <location>
        <begin position="352"/>
        <end position="366"/>
    </location>
</feature>